<accession>A0AA43RI50</accession>
<proteinExistence type="predicted"/>
<reference evidence="6" key="1">
    <citation type="submission" date="2023-07" db="EMBL/GenBank/DDBJ databases">
        <title>Between Cages and Wild: Unraveling the Impact of Captivity on Animal Microbiomes and Antimicrobial Resistance.</title>
        <authorList>
            <person name="Schmartz G.P."/>
            <person name="Rehner J."/>
            <person name="Schuff M.J."/>
            <person name="Becker S.L."/>
            <person name="Kravczyk M."/>
            <person name="Gurevich A."/>
            <person name="Francke R."/>
            <person name="Mueller R."/>
            <person name="Keller V."/>
            <person name="Keller A."/>
        </authorList>
    </citation>
    <scope>NUCLEOTIDE SEQUENCE</scope>
    <source>
        <strain evidence="6">S12M_St_49</strain>
    </source>
</reference>
<evidence type="ECO:0000256" key="3">
    <source>
        <dbReference type="ARBA" id="ARBA00031631"/>
    </source>
</evidence>
<keyword evidence="7" id="KW-1185">Reference proteome</keyword>
<dbReference type="GO" id="GO:0016829">
    <property type="term" value="F:lyase activity"/>
    <property type="evidence" value="ECO:0007669"/>
    <property type="project" value="UniProtKB-KW"/>
</dbReference>
<name>A0AA43RI50_9ACTN</name>
<evidence type="ECO:0000256" key="4">
    <source>
        <dbReference type="ARBA" id="ARBA00033368"/>
    </source>
</evidence>
<dbReference type="InterPro" id="IPR000573">
    <property type="entry name" value="AconitaseA/IPMdHydase_ssu_swvl"/>
</dbReference>
<keyword evidence="2 6" id="KW-0456">Lyase</keyword>
<dbReference type="PANTHER" id="PTHR43345">
    <property type="entry name" value="3-ISOPROPYLMALATE DEHYDRATASE SMALL SUBUNIT 2-RELATED-RELATED"/>
    <property type="match status" value="1"/>
</dbReference>
<protein>
    <recommendedName>
        <fullName evidence="1">3-isopropylmalate dehydratase small subunit</fullName>
    </recommendedName>
    <alternativeName>
        <fullName evidence="3">Alpha-IPM isomerase</fullName>
    </alternativeName>
    <alternativeName>
        <fullName evidence="4">Isopropylmalate isomerase</fullName>
    </alternativeName>
</protein>
<dbReference type="InterPro" id="IPR015928">
    <property type="entry name" value="Aconitase/3IPM_dehydase_swvl"/>
</dbReference>
<sequence length="69" mass="7475">MMASKVFKYGSSVDTDVILPARYLALYRDEDLAAHCMEDLDGSFASTVNRGDIIVAGENFGCGSSREHA</sequence>
<feature type="non-terminal residue" evidence="6">
    <location>
        <position position="69"/>
    </location>
</feature>
<evidence type="ECO:0000256" key="2">
    <source>
        <dbReference type="ARBA" id="ARBA00023239"/>
    </source>
</evidence>
<feature type="domain" description="Aconitase A/isopropylmalate dehydratase small subunit swivel" evidence="5">
    <location>
        <begin position="48"/>
        <end position="69"/>
    </location>
</feature>
<dbReference type="InterPro" id="IPR050075">
    <property type="entry name" value="LeuD"/>
</dbReference>
<dbReference type="Pfam" id="PF00694">
    <property type="entry name" value="Aconitase_C"/>
    <property type="match status" value="1"/>
</dbReference>
<gene>
    <name evidence="6" type="primary">leuD</name>
    <name evidence="6" type="ORF">Q3982_06125</name>
</gene>
<organism evidence="6 7">
    <name type="scientific">Phoenicibacter congonensis</name>
    <dbReference type="NCBI Taxonomy" id="1944646"/>
    <lineage>
        <taxon>Bacteria</taxon>
        <taxon>Bacillati</taxon>
        <taxon>Actinomycetota</taxon>
        <taxon>Coriobacteriia</taxon>
        <taxon>Eggerthellales</taxon>
        <taxon>Eggerthellaceae</taxon>
        <taxon>Phoenicibacter</taxon>
    </lineage>
</organism>
<evidence type="ECO:0000256" key="1">
    <source>
        <dbReference type="ARBA" id="ARBA00017233"/>
    </source>
</evidence>
<dbReference type="Gene3D" id="3.20.19.10">
    <property type="entry name" value="Aconitase, domain 4"/>
    <property type="match status" value="1"/>
</dbReference>
<evidence type="ECO:0000259" key="5">
    <source>
        <dbReference type="Pfam" id="PF00694"/>
    </source>
</evidence>
<evidence type="ECO:0000313" key="6">
    <source>
        <dbReference type="EMBL" id="MDO4842238.1"/>
    </source>
</evidence>
<dbReference type="SUPFAM" id="SSF52016">
    <property type="entry name" value="LeuD/IlvD-like"/>
    <property type="match status" value="1"/>
</dbReference>
<evidence type="ECO:0000313" key="7">
    <source>
        <dbReference type="Proteomes" id="UP001168575"/>
    </source>
</evidence>
<dbReference type="EMBL" id="JAUMVS010000121">
    <property type="protein sequence ID" value="MDO4842238.1"/>
    <property type="molecule type" value="Genomic_DNA"/>
</dbReference>
<dbReference type="AlphaFoldDB" id="A0AA43RI50"/>
<comment type="caution">
    <text evidence="6">The sequence shown here is derived from an EMBL/GenBank/DDBJ whole genome shotgun (WGS) entry which is preliminary data.</text>
</comment>
<dbReference type="Proteomes" id="UP001168575">
    <property type="component" value="Unassembled WGS sequence"/>
</dbReference>
<dbReference type="PANTHER" id="PTHR43345:SF2">
    <property type="entry name" value="3-ISOPROPYLMALATE DEHYDRATASE SMALL SUBUNIT 1"/>
    <property type="match status" value="1"/>
</dbReference>